<sequence length="183" mass="21079">MIHWTRQIKEVLNAQETVETGDSSGPLEEISFWRSRCADLSGISQQLQKPGVRHVQTTLQLSKSSYVPPFCKLAKQIQDGSLQAQSNLSFLSLLREPCEEMAQLKPREVVPKLAHILNLIRLIWVNSVYYNTRERLTALFRKVEKPLCFCIVWDGPSLCQIHSSERLGSIRFLNQLTEELKWN</sequence>
<dbReference type="PANTHER" id="PTHR46532">
    <property type="entry name" value="MALE FERTILITY FACTOR KL5"/>
    <property type="match status" value="1"/>
</dbReference>
<dbReference type="InterPro" id="IPR013594">
    <property type="entry name" value="Dynein_heavy_tail"/>
</dbReference>
<protein>
    <recommendedName>
        <fullName evidence="1">Dynein heavy chain tail domain-containing protein</fullName>
    </recommendedName>
</protein>
<dbReference type="InterPro" id="IPR026983">
    <property type="entry name" value="DHC"/>
</dbReference>
<dbReference type="AlphaFoldDB" id="A0A060YHU1"/>
<dbReference type="Proteomes" id="UP000193380">
    <property type="component" value="Unassembled WGS sequence"/>
</dbReference>
<organism evidence="2 3">
    <name type="scientific">Oncorhynchus mykiss</name>
    <name type="common">Rainbow trout</name>
    <name type="synonym">Salmo gairdneri</name>
    <dbReference type="NCBI Taxonomy" id="8022"/>
    <lineage>
        <taxon>Eukaryota</taxon>
        <taxon>Metazoa</taxon>
        <taxon>Chordata</taxon>
        <taxon>Craniata</taxon>
        <taxon>Vertebrata</taxon>
        <taxon>Euteleostomi</taxon>
        <taxon>Actinopterygii</taxon>
        <taxon>Neopterygii</taxon>
        <taxon>Teleostei</taxon>
        <taxon>Protacanthopterygii</taxon>
        <taxon>Salmoniformes</taxon>
        <taxon>Salmonidae</taxon>
        <taxon>Salmoninae</taxon>
        <taxon>Oncorhynchus</taxon>
    </lineage>
</organism>
<dbReference type="EMBL" id="FR911382">
    <property type="protein sequence ID" value="CDQ91112.1"/>
    <property type="molecule type" value="Genomic_DNA"/>
</dbReference>
<dbReference type="GO" id="GO:0051959">
    <property type="term" value="F:dynein light intermediate chain binding"/>
    <property type="evidence" value="ECO:0007669"/>
    <property type="project" value="InterPro"/>
</dbReference>
<reference evidence="2" key="2">
    <citation type="submission" date="2014-03" db="EMBL/GenBank/DDBJ databases">
        <authorList>
            <person name="Genoscope - CEA"/>
        </authorList>
    </citation>
    <scope>NUCLEOTIDE SEQUENCE</scope>
</reference>
<name>A0A060YHU1_ONCMY</name>
<evidence type="ECO:0000313" key="3">
    <source>
        <dbReference type="Proteomes" id="UP000193380"/>
    </source>
</evidence>
<dbReference type="GO" id="GO:0007018">
    <property type="term" value="P:microtubule-based movement"/>
    <property type="evidence" value="ECO:0007669"/>
    <property type="project" value="InterPro"/>
</dbReference>
<reference evidence="2" key="1">
    <citation type="journal article" date="2014" name="Nat. Commun.">
        <title>The rainbow trout genome provides novel insights into evolution after whole-genome duplication in vertebrates.</title>
        <authorList>
            <person name="Berthelot C."/>
            <person name="Brunet F."/>
            <person name="Chalopin D."/>
            <person name="Juanchich A."/>
            <person name="Bernard M."/>
            <person name="Noel B."/>
            <person name="Bento P."/>
            <person name="Da Silva C."/>
            <person name="Labadie K."/>
            <person name="Alberti A."/>
            <person name="Aury J.M."/>
            <person name="Louis A."/>
            <person name="Dehais P."/>
            <person name="Bardou P."/>
            <person name="Montfort J."/>
            <person name="Klopp C."/>
            <person name="Cabau C."/>
            <person name="Gaspin C."/>
            <person name="Thorgaard G.H."/>
            <person name="Boussaha M."/>
            <person name="Quillet E."/>
            <person name="Guyomard R."/>
            <person name="Galiana D."/>
            <person name="Bobe J."/>
            <person name="Volff J.N."/>
            <person name="Genet C."/>
            <person name="Wincker P."/>
            <person name="Jaillon O."/>
            <person name="Roest Crollius H."/>
            <person name="Guiguen Y."/>
        </authorList>
    </citation>
    <scope>NUCLEOTIDE SEQUENCE [LARGE SCALE GENOMIC DNA]</scope>
</reference>
<dbReference type="GO" id="GO:0045505">
    <property type="term" value="F:dynein intermediate chain binding"/>
    <property type="evidence" value="ECO:0007669"/>
    <property type="project" value="InterPro"/>
</dbReference>
<gene>
    <name evidence="2" type="ORF">GSONMT00022256001</name>
</gene>
<feature type="domain" description="Dynein heavy chain tail" evidence="1">
    <location>
        <begin position="1"/>
        <end position="147"/>
    </location>
</feature>
<evidence type="ECO:0000313" key="2">
    <source>
        <dbReference type="EMBL" id="CDQ91112.1"/>
    </source>
</evidence>
<dbReference type="STRING" id="8022.A0A060YHU1"/>
<proteinExistence type="predicted"/>
<evidence type="ECO:0000259" key="1">
    <source>
        <dbReference type="Pfam" id="PF08385"/>
    </source>
</evidence>
<accession>A0A060YHU1</accession>
<dbReference type="PANTHER" id="PTHR46532:SF11">
    <property type="entry name" value="DYNEIN AXONEMAL HEAVY CHAIN 12"/>
    <property type="match status" value="1"/>
</dbReference>
<dbReference type="Pfam" id="PF08385">
    <property type="entry name" value="DHC_N1"/>
    <property type="match status" value="1"/>
</dbReference>
<dbReference type="GO" id="GO:0005858">
    <property type="term" value="C:axonemal dynein complex"/>
    <property type="evidence" value="ECO:0007669"/>
    <property type="project" value="TreeGrafter"/>
</dbReference>
<dbReference type="PaxDb" id="8022-A0A060YHU1"/>